<keyword evidence="2" id="KW-0028">Amino-acid biosynthesis</keyword>
<dbReference type="Proteomes" id="UP000789325">
    <property type="component" value="Unassembled WGS sequence"/>
</dbReference>
<comment type="caution">
    <text evidence="6">The sequence shown here is derived from an EMBL/GenBank/DDBJ whole genome shotgun (WGS) entry which is preliminary data.</text>
</comment>
<name>A0A2K2U7H4_9ACTN</name>
<dbReference type="Gene3D" id="1.10.3130.10">
    <property type="entry name" value="serine acetyltransferase, domain 1"/>
    <property type="match status" value="1"/>
</dbReference>
<keyword evidence="3 6" id="KW-0808">Transferase</keyword>
<dbReference type="Proteomes" id="UP000236488">
    <property type="component" value="Unassembled WGS sequence"/>
</dbReference>
<accession>A0A2K2U7H4</accession>
<comment type="pathway">
    <text evidence="1">Amino-acid biosynthesis; L-cysteine biosynthesis; L-cysteine from L-serine: step 1/2.</text>
</comment>
<dbReference type="GO" id="GO:0016746">
    <property type="term" value="F:acyltransferase activity"/>
    <property type="evidence" value="ECO:0007669"/>
    <property type="project" value="UniProtKB-KW"/>
</dbReference>
<proteinExistence type="predicted"/>
<keyword evidence="4" id="KW-0012">Acyltransferase</keyword>
<dbReference type="RefSeq" id="WP_103262595.1">
    <property type="nucleotide sequence ID" value="NZ_DBEYRC010000064.1"/>
</dbReference>
<dbReference type="EMBL" id="PPEL01000007">
    <property type="protein sequence ID" value="PNV66148.1"/>
    <property type="molecule type" value="Genomic_DNA"/>
</dbReference>
<dbReference type="GO" id="GO:0008652">
    <property type="term" value="P:amino acid biosynthetic process"/>
    <property type="evidence" value="ECO:0007669"/>
    <property type="project" value="UniProtKB-KW"/>
</dbReference>
<dbReference type="PANTHER" id="PTHR42811">
    <property type="entry name" value="SERINE ACETYLTRANSFERASE"/>
    <property type="match status" value="1"/>
</dbReference>
<dbReference type="EMBL" id="DYZL01000069">
    <property type="protein sequence ID" value="HJH42883.1"/>
    <property type="molecule type" value="Genomic_DNA"/>
</dbReference>
<evidence type="ECO:0000256" key="2">
    <source>
        <dbReference type="ARBA" id="ARBA00022605"/>
    </source>
</evidence>
<dbReference type="InterPro" id="IPR042122">
    <property type="entry name" value="Ser_AcTrfase_N_sf"/>
</dbReference>
<dbReference type="Gene3D" id="2.160.10.10">
    <property type="entry name" value="Hexapeptide repeat proteins"/>
    <property type="match status" value="1"/>
</dbReference>
<dbReference type="InterPro" id="IPR011004">
    <property type="entry name" value="Trimer_LpxA-like_sf"/>
</dbReference>
<dbReference type="SUPFAM" id="SSF51161">
    <property type="entry name" value="Trimeric LpxA-like enzymes"/>
    <property type="match status" value="1"/>
</dbReference>
<evidence type="ECO:0000313" key="6">
    <source>
        <dbReference type="EMBL" id="PNV66148.1"/>
    </source>
</evidence>
<evidence type="ECO:0000313" key="5">
    <source>
        <dbReference type="EMBL" id="HJH42883.1"/>
    </source>
</evidence>
<keyword evidence="7" id="KW-1185">Reference proteome</keyword>
<evidence type="ECO:0000256" key="4">
    <source>
        <dbReference type="ARBA" id="ARBA00023315"/>
    </source>
</evidence>
<reference evidence="6 7" key="1">
    <citation type="journal article" date="2018" name="Int. J. Syst. Evol. Microbiol.">
        <title>Rubneribacter badeniensis gen. nov., sp. nov. and Enteroscipio rubneri gen. nov., sp. nov., new members of the Eggerthellaceae isolated from human faeces.</title>
        <authorList>
            <person name="Danylec N."/>
            <person name="Gobl A."/>
            <person name="Stoll D.A."/>
            <person name="Hetzer B."/>
            <person name="Kulling S.E."/>
            <person name="Huch M."/>
        </authorList>
    </citation>
    <scope>NUCLEOTIDE SEQUENCE [LARGE SCALE GENOMIC DNA]</scope>
    <source>
        <strain evidence="6 7">ResAG-85</strain>
    </source>
</reference>
<dbReference type="AlphaFoldDB" id="A0A2K2U7H4"/>
<organism evidence="6 7">
    <name type="scientific">Rubneribacter badeniensis</name>
    <dbReference type="NCBI Taxonomy" id="2070688"/>
    <lineage>
        <taxon>Bacteria</taxon>
        <taxon>Bacillati</taxon>
        <taxon>Actinomycetota</taxon>
        <taxon>Coriobacteriia</taxon>
        <taxon>Eggerthellales</taxon>
        <taxon>Eggerthellaceae</taxon>
        <taxon>Rubneribacter</taxon>
    </lineage>
</organism>
<evidence type="ECO:0000256" key="3">
    <source>
        <dbReference type="ARBA" id="ARBA00022679"/>
    </source>
</evidence>
<dbReference type="CDD" id="cd03354">
    <property type="entry name" value="LbH_SAT"/>
    <property type="match status" value="1"/>
</dbReference>
<sequence>MFGDNLDRIVKGIEKNYEADEIFFTKPGRRFPSRSAVKWVLKDLRRVLFPGYFGDEMLTPSTSPEYFIGETLIQIERVLREQIVLALSYTSDDRDAAEADPARHLCGGGTPEHICKRASEVCTVFFDELPRIQQVLLTDVQALYDGDPAAGSKEEVIFSYPGLYAIYVYRVAHVLYQQNVPIIPRIMTELAHSGTGIDIGAGAEIGEYFFIDHGTGVVIGETTVIGDHVKLYQGVTLGALSTRGGQRLAGVKRHPTIEDDVTIYSNASVLGGETVIGAGSVIAGSAFVTSSVPPHSRVTLKAQEITVRRPDERD</sequence>
<dbReference type="InterPro" id="IPR045304">
    <property type="entry name" value="LbH_SAT"/>
</dbReference>
<reference evidence="5" key="2">
    <citation type="journal article" date="2021" name="PeerJ">
        <title>Extensive microbial diversity within the chicken gut microbiome revealed by metagenomics and culture.</title>
        <authorList>
            <person name="Gilroy R."/>
            <person name="Ravi A."/>
            <person name="Getino M."/>
            <person name="Pursley I."/>
            <person name="Horton D.L."/>
            <person name="Alikhan N.F."/>
            <person name="Baker D."/>
            <person name="Gharbi K."/>
            <person name="Hall N."/>
            <person name="Watson M."/>
            <person name="Adriaenssens E.M."/>
            <person name="Foster-Nyarko E."/>
            <person name="Jarju S."/>
            <person name="Secka A."/>
            <person name="Antonio M."/>
            <person name="Oren A."/>
            <person name="Chaudhuri R.R."/>
            <person name="La Ragione R."/>
            <person name="Hildebrand F."/>
            <person name="Pallen M.J."/>
        </authorList>
    </citation>
    <scope>NUCLEOTIDE SEQUENCE</scope>
    <source>
        <strain evidence="5">USAMLcec12-2067</strain>
    </source>
</reference>
<protein>
    <submittedName>
        <fullName evidence="5">Serine O-acetyltransferase</fullName>
    </submittedName>
    <submittedName>
        <fullName evidence="6">Serine acetyltransferase</fullName>
    </submittedName>
</protein>
<evidence type="ECO:0000256" key="1">
    <source>
        <dbReference type="ARBA" id="ARBA00004876"/>
    </source>
</evidence>
<reference evidence="5" key="3">
    <citation type="submission" date="2021-09" db="EMBL/GenBank/DDBJ databases">
        <authorList>
            <person name="Gilroy R."/>
        </authorList>
    </citation>
    <scope>NUCLEOTIDE SEQUENCE</scope>
    <source>
        <strain evidence="5">USAMLcec12-2067</strain>
    </source>
</reference>
<gene>
    <name evidence="6" type="ORF">C2L80_02840</name>
    <name evidence="5" type="ORF">K8V16_03720</name>
</gene>
<evidence type="ECO:0000313" key="7">
    <source>
        <dbReference type="Proteomes" id="UP000236488"/>
    </source>
</evidence>